<evidence type="ECO:0000313" key="3">
    <source>
        <dbReference type="EMBL" id="SMB86515.1"/>
    </source>
</evidence>
<dbReference type="AlphaFoldDB" id="A0A1W1UZJ2"/>
<feature type="signal peptide" evidence="1">
    <location>
        <begin position="1"/>
        <end position="28"/>
    </location>
</feature>
<dbReference type="EMBL" id="FWWW01000046">
    <property type="protein sequence ID" value="SMB86515.1"/>
    <property type="molecule type" value="Genomic_DNA"/>
</dbReference>
<reference evidence="3 4" key="1">
    <citation type="submission" date="2017-04" db="EMBL/GenBank/DDBJ databases">
        <authorList>
            <person name="Afonso C.L."/>
            <person name="Miller P.J."/>
            <person name="Scott M.A."/>
            <person name="Spackman E."/>
            <person name="Goraichik I."/>
            <person name="Dimitrov K.M."/>
            <person name="Suarez D.L."/>
            <person name="Swayne D.E."/>
        </authorList>
    </citation>
    <scope>NUCLEOTIDE SEQUENCE [LARGE SCALE GENOMIC DNA]</scope>
    <source>
        <strain evidence="3 4">DSM 11622</strain>
    </source>
</reference>
<accession>A0A1W1UZJ2</accession>
<keyword evidence="1" id="KW-0732">Signal</keyword>
<evidence type="ECO:0000256" key="1">
    <source>
        <dbReference type="SAM" id="SignalP"/>
    </source>
</evidence>
<dbReference type="STRING" id="645990.SAMN00120144_2415"/>
<organism evidence="3 4">
    <name type="scientific">Hymenobacter roseosalivarius DSM 11622</name>
    <dbReference type="NCBI Taxonomy" id="645990"/>
    <lineage>
        <taxon>Bacteria</taxon>
        <taxon>Pseudomonadati</taxon>
        <taxon>Bacteroidota</taxon>
        <taxon>Cytophagia</taxon>
        <taxon>Cytophagales</taxon>
        <taxon>Hymenobacteraceae</taxon>
        <taxon>Hymenobacter</taxon>
    </lineage>
</organism>
<dbReference type="Gene3D" id="2.40.160.20">
    <property type="match status" value="1"/>
</dbReference>
<dbReference type="InterPro" id="IPR045743">
    <property type="entry name" value="DUF6089"/>
</dbReference>
<protein>
    <recommendedName>
        <fullName evidence="2">DUF6089 domain-containing protein</fullName>
    </recommendedName>
</protein>
<gene>
    <name evidence="3" type="ORF">SAMN00120144_2415</name>
</gene>
<evidence type="ECO:0000259" key="2">
    <source>
        <dbReference type="Pfam" id="PF19573"/>
    </source>
</evidence>
<feature type="domain" description="DUF6089" evidence="2">
    <location>
        <begin position="21"/>
        <end position="238"/>
    </location>
</feature>
<evidence type="ECO:0000313" key="4">
    <source>
        <dbReference type="Proteomes" id="UP000192266"/>
    </source>
</evidence>
<dbReference type="InterPro" id="IPR011250">
    <property type="entry name" value="OMP/PagP_B-barrel"/>
</dbReference>
<dbReference type="Proteomes" id="UP000192266">
    <property type="component" value="Unassembled WGS sequence"/>
</dbReference>
<keyword evidence="4" id="KW-1185">Reference proteome</keyword>
<dbReference type="RefSeq" id="WP_084443925.1">
    <property type="nucleotide sequence ID" value="NZ_FWWW01000046.1"/>
</dbReference>
<sequence length="239" mass="26588">MLHSILRKTLLICSVQIGSVFFITSAKAQNTSELGIGIGGLNYKGEVSPNYQFENNRPVLTIFYRKDISVPITLRGAFTGGMLQANDKNVIGVNDAIAPLHDFREATMKGGLAEVSGVLEYNFFNYHNRKDKIHFTPYVFIGIAGFYANTEVVYGNQNFTGLNANGGMVGVAVPAGIGLKYALSPRWNLGLEAGARKTFTDKLDHLEDQNAFINNRYTNDWYFYNGVSLSYTFYKIYCP</sequence>
<proteinExistence type="predicted"/>
<dbReference type="SUPFAM" id="SSF56925">
    <property type="entry name" value="OMPA-like"/>
    <property type="match status" value="1"/>
</dbReference>
<dbReference type="OrthoDB" id="654178at2"/>
<name>A0A1W1UZJ2_9BACT</name>
<dbReference type="Pfam" id="PF19573">
    <property type="entry name" value="DUF6089"/>
    <property type="match status" value="1"/>
</dbReference>
<feature type="chain" id="PRO_5012484105" description="DUF6089 domain-containing protein" evidence="1">
    <location>
        <begin position="29"/>
        <end position="239"/>
    </location>
</feature>